<feature type="domain" description="NADP-dependent oxidoreductase" evidence="2">
    <location>
        <begin position="16"/>
        <end position="314"/>
    </location>
</feature>
<dbReference type="Proteomes" id="UP000812844">
    <property type="component" value="Unassembled WGS sequence"/>
</dbReference>
<protein>
    <submittedName>
        <fullName evidence="3">Aldo/keto reductase</fullName>
    </submittedName>
</protein>
<proteinExistence type="predicted"/>
<gene>
    <name evidence="3" type="ORF">KIH73_10575</name>
</gene>
<dbReference type="Pfam" id="PF00248">
    <property type="entry name" value="Aldo_ket_red"/>
    <property type="match status" value="1"/>
</dbReference>
<dbReference type="EMBL" id="JAHBBD010000039">
    <property type="protein sequence ID" value="MBW3083787.1"/>
    <property type="molecule type" value="Genomic_DNA"/>
</dbReference>
<comment type="caution">
    <text evidence="3">The sequence shown here is derived from an EMBL/GenBank/DDBJ whole genome shotgun (WGS) entry which is preliminary data.</text>
</comment>
<evidence type="ECO:0000259" key="2">
    <source>
        <dbReference type="Pfam" id="PF00248"/>
    </source>
</evidence>
<keyword evidence="4" id="KW-1185">Reference proteome</keyword>
<evidence type="ECO:0000313" key="3">
    <source>
        <dbReference type="EMBL" id="MBW3083787.1"/>
    </source>
</evidence>
<sequence>MDTRVLGGSGIEVSPVGLGCMGFSHAYGAPTDHDEAVATIRRAFDMGYTFFDTAEVYVGTYADGTPSVNERLVGEALRDVRDQVVIATKCGIRIRPDRSLEPDGSPAAIRRSVESSLRNLGVETIDLYYQHRIDPKVEPETVAETMAALMREGKIRAWGVSEADEAYLRRAHAVCPVAAVQNRYSMMARWHEDLFPVLEELGVAFVAFSPMANGMLSGAYAADTAFGAADYRADMPQYTAEGFERARNLLAMLRRTADAHGATPAQVSLAWMLRRKPYIIPIPGSRRPKRLEENLRAAQVALTSDEIAAIDDALDHMDLQVFVVVYGPAPSVAPGRRVTRSA</sequence>
<dbReference type="InterPro" id="IPR050791">
    <property type="entry name" value="Aldo-Keto_reductase"/>
</dbReference>
<dbReference type="PANTHER" id="PTHR43625:SF77">
    <property type="entry name" value="ALDO-KETO REDUCTASE"/>
    <property type="match status" value="1"/>
</dbReference>
<dbReference type="InterPro" id="IPR023210">
    <property type="entry name" value="NADP_OxRdtase_dom"/>
</dbReference>
<accession>A0ABS6WBI7</accession>
<evidence type="ECO:0000313" key="4">
    <source>
        <dbReference type="Proteomes" id="UP000812844"/>
    </source>
</evidence>
<reference evidence="3 4" key="1">
    <citation type="submission" date="2021-05" db="EMBL/GenBank/DDBJ databases">
        <title>Phylogenetic classification of ten novel species belonging to the genus Bifidobacterium comprising B. colchicus sp. nov., B. abeli sp. nov., B. bicoloris sp. nov., B. guerezis sp. nov., B. rosaliae sp. nov., B. santillanensis sp. nov., B. argentati sp. nov., B. amazzoni sp. nov., B. pluviali sp. nov., and B. pinnaculum sp. nov.</title>
        <authorList>
            <person name="Lugli G.A."/>
            <person name="Ruiz Garcia L."/>
            <person name="Margolles A."/>
            <person name="Ventura M."/>
        </authorList>
    </citation>
    <scope>NUCLEOTIDE SEQUENCE [LARGE SCALE GENOMIC DNA]</scope>
    <source>
        <strain evidence="3 4">6T3</strain>
    </source>
</reference>
<dbReference type="CDD" id="cd19078">
    <property type="entry name" value="AKR_AKR13C1_2"/>
    <property type="match status" value="1"/>
</dbReference>
<keyword evidence="1" id="KW-0560">Oxidoreductase</keyword>
<dbReference type="PANTHER" id="PTHR43625">
    <property type="entry name" value="AFLATOXIN B1 ALDEHYDE REDUCTASE"/>
    <property type="match status" value="1"/>
</dbReference>
<name>A0ABS6WBI7_9BIFI</name>
<dbReference type="RefSeq" id="WP_219083310.1">
    <property type="nucleotide sequence ID" value="NZ_JAHBBD010000039.1"/>
</dbReference>
<evidence type="ECO:0000256" key="1">
    <source>
        <dbReference type="ARBA" id="ARBA00023002"/>
    </source>
</evidence>
<organism evidence="3 4">
    <name type="scientific">Bifidobacterium phasiani</name>
    <dbReference type="NCBI Taxonomy" id="2834431"/>
    <lineage>
        <taxon>Bacteria</taxon>
        <taxon>Bacillati</taxon>
        <taxon>Actinomycetota</taxon>
        <taxon>Actinomycetes</taxon>
        <taxon>Bifidobacteriales</taxon>
        <taxon>Bifidobacteriaceae</taxon>
        <taxon>Bifidobacterium</taxon>
    </lineage>
</organism>